<protein>
    <recommendedName>
        <fullName evidence="3">ATP-binding protein</fullName>
    </recommendedName>
</protein>
<dbReference type="InterPro" id="IPR036890">
    <property type="entry name" value="HATPase_C_sf"/>
</dbReference>
<dbReference type="EMBL" id="JACJSG010000032">
    <property type="protein sequence ID" value="MBD2503187.1"/>
    <property type="molecule type" value="Genomic_DNA"/>
</dbReference>
<comment type="caution">
    <text evidence="1">The sequence shown here is derived from an EMBL/GenBank/DDBJ whole genome shotgun (WGS) entry which is preliminary data.</text>
</comment>
<evidence type="ECO:0000313" key="1">
    <source>
        <dbReference type="EMBL" id="MBD2503187.1"/>
    </source>
</evidence>
<gene>
    <name evidence="1" type="ORF">H6G83_21700</name>
</gene>
<sequence>MKEILINLPEELNIKGITDFSRELKTIDEGEVYLFDMGDKRFFPPFSMLFLAQQLAKFQKKHPSSKFLFKNCQNHDYAAHMGFFQAFRVDYGKKPGEASGSSTYLPITYFSVADIQNEANENLEHTGDVIQRYSRQLSSMLTRQDEGDLVDTLEYSICEILRNVVEHSQSKNIWYCAQYWPSKNQVEIGVLDSGIGILKALSANPSLSTKIKSDYEALQMSLLPGISGKVYKGQRRDPNDHWGNSGYGLYMTSRLCRNGGNFFICSGQSGIFLEGDEKSEYKMDIAGTAIRMIIDTSKIESLNDRLKSFSNEGHKLAKEIGGIIDPSSASQMLSRDFKPVKGNL</sequence>
<dbReference type="RefSeq" id="WP_190476053.1">
    <property type="nucleotide sequence ID" value="NZ_JACJSG010000032.1"/>
</dbReference>
<dbReference type="Proteomes" id="UP000661112">
    <property type="component" value="Unassembled WGS sequence"/>
</dbReference>
<dbReference type="SUPFAM" id="SSF55874">
    <property type="entry name" value="ATPase domain of HSP90 chaperone/DNA topoisomerase II/histidine kinase"/>
    <property type="match status" value="1"/>
</dbReference>
<name>A0ABR8D8D8_9NOST</name>
<keyword evidence="2" id="KW-1185">Reference proteome</keyword>
<proteinExistence type="predicted"/>
<organism evidence="1 2">
    <name type="scientific">Anabaena azotica FACHB-119</name>
    <dbReference type="NCBI Taxonomy" id="947527"/>
    <lineage>
        <taxon>Bacteria</taxon>
        <taxon>Bacillati</taxon>
        <taxon>Cyanobacteriota</taxon>
        <taxon>Cyanophyceae</taxon>
        <taxon>Nostocales</taxon>
        <taxon>Nostocaceae</taxon>
        <taxon>Anabaena</taxon>
        <taxon>Anabaena azotica</taxon>
    </lineage>
</organism>
<accession>A0ABR8D8D8</accession>
<evidence type="ECO:0008006" key="3">
    <source>
        <dbReference type="Google" id="ProtNLM"/>
    </source>
</evidence>
<reference evidence="1 2" key="1">
    <citation type="journal article" date="2020" name="ISME J.">
        <title>Comparative genomics reveals insights into cyanobacterial evolution and habitat adaptation.</title>
        <authorList>
            <person name="Chen M.Y."/>
            <person name="Teng W.K."/>
            <person name="Zhao L."/>
            <person name="Hu C.X."/>
            <person name="Zhou Y.K."/>
            <person name="Han B.P."/>
            <person name="Song L.R."/>
            <person name="Shu W.S."/>
        </authorList>
    </citation>
    <scope>NUCLEOTIDE SEQUENCE [LARGE SCALE GENOMIC DNA]</scope>
    <source>
        <strain evidence="1 2">FACHB-119</strain>
    </source>
</reference>
<evidence type="ECO:0000313" key="2">
    <source>
        <dbReference type="Proteomes" id="UP000661112"/>
    </source>
</evidence>